<protein>
    <submittedName>
        <fullName evidence="1">Uncharacterized protein</fullName>
    </submittedName>
</protein>
<evidence type="ECO:0000313" key="1">
    <source>
        <dbReference type="EMBL" id="BAD81836.1"/>
    </source>
</evidence>
<reference evidence="1" key="1">
    <citation type="journal article" date="2002" name="Nature">
        <title>The genome sequence and structure of rice chromosome 1.</title>
        <authorList>
            <person name="Sasaki T."/>
            <person name="Matsumoto T."/>
            <person name="Yamamoto K."/>
            <person name="Sakata K."/>
            <person name="Baba T."/>
            <person name="Katayose Y."/>
            <person name="Wu J."/>
            <person name="Niimura Y."/>
            <person name="Cheng Z."/>
            <person name="Nagamura Y."/>
            <person name="Antonio B.A."/>
            <person name="Kanamori H."/>
            <person name="Hosokawa S."/>
            <person name="Masukawa M."/>
            <person name="Arikawa K."/>
            <person name="Chiden Y."/>
            <person name="Hayashi M."/>
            <person name="Okamoto M."/>
            <person name="Ando T."/>
            <person name="Aoki H."/>
            <person name="Arita K."/>
            <person name="Hamada M."/>
            <person name="Harada C."/>
            <person name="Hijishita S."/>
            <person name="Honda M."/>
            <person name="Ichikawa Y."/>
            <person name="Idonuma A."/>
            <person name="Iijima M."/>
            <person name="Ikeda M."/>
            <person name="Ikeno M."/>
            <person name="Itoh S."/>
            <person name="Itoh T."/>
            <person name="Itoh Y."/>
            <person name="Itoh Y."/>
            <person name="Iwabuchi A."/>
            <person name="Kamiya K."/>
            <person name="Karasawa W."/>
            <person name="Katagiri S."/>
            <person name="Kikuta A."/>
            <person name="Kobayashi N."/>
            <person name="Kono I."/>
            <person name="Machita K."/>
            <person name="Maehara T."/>
            <person name="Mizuno H."/>
            <person name="Mizubayashi T."/>
            <person name="Mukai Y."/>
            <person name="Nagasaki H."/>
            <person name="Nakashima M."/>
            <person name="Nakama Y."/>
            <person name="Nakamichi Y."/>
            <person name="Nakamura M."/>
            <person name="Namiki N."/>
            <person name="Negishi M."/>
            <person name="Ohta I."/>
            <person name="Ono N."/>
            <person name="Saji S."/>
            <person name="Sakai K."/>
            <person name="Shibata M."/>
            <person name="Shimokawa T."/>
            <person name="Shomura A."/>
            <person name="Song J."/>
            <person name="Takazaki Y."/>
            <person name="Terasawa K."/>
            <person name="Tsuji K."/>
            <person name="Waki K."/>
            <person name="Yamagata H."/>
            <person name="Yamane H."/>
            <person name="Yoshiki S."/>
            <person name="Yoshihara R."/>
            <person name="Yukawa K."/>
            <person name="Zhong H."/>
            <person name="Iwama H."/>
            <person name="Endo T."/>
            <person name="Ito H."/>
            <person name="Hahn J.H."/>
            <person name="Kim H.I."/>
            <person name="Eun M.Y."/>
            <person name="Yano M."/>
            <person name="Jiang J."/>
            <person name="Gojobori T."/>
        </authorList>
    </citation>
    <scope>NUCLEOTIDE SEQUENCE</scope>
</reference>
<dbReference type="EMBL" id="AP003251">
    <property type="protein sequence ID" value="BAD81836.1"/>
    <property type="molecule type" value="Genomic_DNA"/>
</dbReference>
<sequence>MATARGASDDDKRRDWSHLFLRFIAGAAAGWGWLSRMASPAALASSFAATAASPRLELPPPLASPRAARAPGARTGMAGDGLNFPMEKGPGSSRLATQAAS</sequence>
<dbReference type="AlphaFoldDB" id="Q5N793"/>
<name>Q5N793_ORYSJ</name>
<gene>
    <name evidence="1" type="ORF">P0446B05.42</name>
</gene>
<dbReference type="Proteomes" id="UP000817658">
    <property type="component" value="Chromosome 1"/>
</dbReference>
<accession>Q5N793</accession>
<organism evidence="1">
    <name type="scientific">Oryza sativa subsp. japonica</name>
    <name type="common">Rice</name>
    <dbReference type="NCBI Taxonomy" id="39947"/>
    <lineage>
        <taxon>Eukaryota</taxon>
        <taxon>Viridiplantae</taxon>
        <taxon>Streptophyta</taxon>
        <taxon>Embryophyta</taxon>
        <taxon>Tracheophyta</taxon>
        <taxon>Spermatophyta</taxon>
        <taxon>Magnoliopsida</taxon>
        <taxon>Liliopsida</taxon>
        <taxon>Poales</taxon>
        <taxon>Poaceae</taxon>
        <taxon>BOP clade</taxon>
        <taxon>Oryzoideae</taxon>
        <taxon>Oryzeae</taxon>
        <taxon>Oryzinae</taxon>
        <taxon>Oryza</taxon>
        <taxon>Oryza sativa</taxon>
    </lineage>
</organism>
<proteinExistence type="predicted"/>